<keyword evidence="2 5" id="KW-0238">DNA-binding</keyword>
<gene>
    <name evidence="5" type="ORF">EV187_2181</name>
</gene>
<dbReference type="SUPFAM" id="SSF46785">
    <property type="entry name" value="Winged helix' DNA-binding domain"/>
    <property type="match status" value="1"/>
</dbReference>
<proteinExistence type="predicted"/>
<evidence type="ECO:0000256" key="2">
    <source>
        <dbReference type="ARBA" id="ARBA00023125"/>
    </source>
</evidence>
<dbReference type="InterPro" id="IPR039422">
    <property type="entry name" value="MarR/SlyA-like"/>
</dbReference>
<dbReference type="OrthoDB" id="8966183at2"/>
<dbReference type="InterPro" id="IPR023187">
    <property type="entry name" value="Tscrpt_reg_MarR-type_CS"/>
</dbReference>
<evidence type="ECO:0000256" key="3">
    <source>
        <dbReference type="ARBA" id="ARBA00023163"/>
    </source>
</evidence>
<dbReference type="SMART" id="SM00347">
    <property type="entry name" value="HTH_MARR"/>
    <property type="match status" value="1"/>
</dbReference>
<dbReference type="PROSITE" id="PS50995">
    <property type="entry name" value="HTH_MARR_2"/>
    <property type="match status" value="1"/>
</dbReference>
<organism evidence="5 6">
    <name type="scientific">Agromyces ramosus</name>
    <dbReference type="NCBI Taxonomy" id="33879"/>
    <lineage>
        <taxon>Bacteria</taxon>
        <taxon>Bacillati</taxon>
        <taxon>Actinomycetota</taxon>
        <taxon>Actinomycetes</taxon>
        <taxon>Micrococcales</taxon>
        <taxon>Microbacteriaceae</taxon>
        <taxon>Agromyces</taxon>
    </lineage>
</organism>
<name>A0A4Q7MIA0_9MICO</name>
<dbReference type="RefSeq" id="WP_130353043.1">
    <property type="nucleotide sequence ID" value="NZ_SGWY01000002.1"/>
</dbReference>
<dbReference type="Gene3D" id="1.10.10.10">
    <property type="entry name" value="Winged helix-like DNA-binding domain superfamily/Winged helix DNA-binding domain"/>
    <property type="match status" value="1"/>
</dbReference>
<dbReference type="AlphaFoldDB" id="A0A4Q7MIA0"/>
<dbReference type="InterPro" id="IPR000835">
    <property type="entry name" value="HTH_MarR-typ"/>
</dbReference>
<dbReference type="Proteomes" id="UP000293289">
    <property type="component" value="Unassembled WGS sequence"/>
</dbReference>
<dbReference type="PANTHER" id="PTHR33164">
    <property type="entry name" value="TRANSCRIPTIONAL REGULATOR, MARR FAMILY"/>
    <property type="match status" value="1"/>
</dbReference>
<evidence type="ECO:0000256" key="1">
    <source>
        <dbReference type="ARBA" id="ARBA00023015"/>
    </source>
</evidence>
<dbReference type="PROSITE" id="PS01117">
    <property type="entry name" value="HTH_MARR_1"/>
    <property type="match status" value="1"/>
</dbReference>
<dbReference type="GO" id="GO:0003677">
    <property type="term" value="F:DNA binding"/>
    <property type="evidence" value="ECO:0007669"/>
    <property type="project" value="UniProtKB-KW"/>
</dbReference>
<feature type="domain" description="HTH marR-type" evidence="4">
    <location>
        <begin position="27"/>
        <end position="163"/>
    </location>
</feature>
<evidence type="ECO:0000259" key="4">
    <source>
        <dbReference type="PROSITE" id="PS50995"/>
    </source>
</evidence>
<keyword evidence="3" id="KW-0804">Transcription</keyword>
<dbReference type="GO" id="GO:0006950">
    <property type="term" value="P:response to stress"/>
    <property type="evidence" value="ECO:0007669"/>
    <property type="project" value="TreeGrafter"/>
</dbReference>
<evidence type="ECO:0000313" key="6">
    <source>
        <dbReference type="Proteomes" id="UP000293289"/>
    </source>
</evidence>
<dbReference type="InterPro" id="IPR036388">
    <property type="entry name" value="WH-like_DNA-bd_sf"/>
</dbReference>
<dbReference type="PRINTS" id="PR00598">
    <property type="entry name" value="HTHMARR"/>
</dbReference>
<reference evidence="5 6" key="1">
    <citation type="submission" date="2019-02" db="EMBL/GenBank/DDBJ databases">
        <title>Genomic Encyclopedia of Type Strains, Phase IV (KMG-IV): sequencing the most valuable type-strain genomes for metagenomic binning, comparative biology and taxonomic classification.</title>
        <authorList>
            <person name="Goeker M."/>
        </authorList>
    </citation>
    <scope>NUCLEOTIDE SEQUENCE [LARGE SCALE GENOMIC DNA]</scope>
    <source>
        <strain evidence="5 6">DSM 43045</strain>
    </source>
</reference>
<dbReference type="PANTHER" id="PTHR33164:SF57">
    <property type="entry name" value="MARR-FAMILY TRANSCRIPTIONAL REGULATOR"/>
    <property type="match status" value="1"/>
</dbReference>
<keyword evidence="6" id="KW-1185">Reference proteome</keyword>
<dbReference type="InterPro" id="IPR036390">
    <property type="entry name" value="WH_DNA-bd_sf"/>
</dbReference>
<dbReference type="EMBL" id="SGWY01000002">
    <property type="protein sequence ID" value="RZS66452.1"/>
    <property type="molecule type" value="Genomic_DNA"/>
</dbReference>
<evidence type="ECO:0000313" key="5">
    <source>
        <dbReference type="EMBL" id="RZS66452.1"/>
    </source>
</evidence>
<comment type="caution">
    <text evidence="5">The sequence shown here is derived from an EMBL/GenBank/DDBJ whole genome shotgun (WGS) entry which is preliminary data.</text>
</comment>
<sequence>MSEQEGSAIQGGSLRSVLPGPRNFPYRSRLSSTLSELILVWDSPALQEEILAKSGEALDQASHQALRHLFAWGPIRPSVLAEALGTGASNVSKIVRRLADDGYVEREADVADGRACLITLTPRGETAAREVYGLGDRMIAEVLEGWSLDDVRQYTALTERFVSDVIESAVQMRGHGLDHDFLTRS</sequence>
<protein>
    <submittedName>
        <fullName evidence="5">DNA-binding MarR family transcriptional regulator</fullName>
    </submittedName>
</protein>
<dbReference type="GO" id="GO:0003700">
    <property type="term" value="F:DNA-binding transcription factor activity"/>
    <property type="evidence" value="ECO:0007669"/>
    <property type="project" value="InterPro"/>
</dbReference>
<accession>A0A4Q7MIA0</accession>
<dbReference type="Pfam" id="PF01047">
    <property type="entry name" value="MarR"/>
    <property type="match status" value="1"/>
</dbReference>
<keyword evidence="1" id="KW-0805">Transcription regulation</keyword>